<protein>
    <submittedName>
        <fullName evidence="2">Uncharacterized protein</fullName>
    </submittedName>
</protein>
<accession>A0A8D8PLM8</accession>
<proteinExistence type="predicted"/>
<dbReference type="AlphaFoldDB" id="A0A8D8PLM8"/>
<evidence type="ECO:0000256" key="1">
    <source>
        <dbReference type="SAM" id="MobiDB-lite"/>
    </source>
</evidence>
<sequence length="101" mass="11713">MEESCPESKHQQEKVSPSSSSIVLEVSNLQFYIIYRMVPYYSNNGLKVIYWAKSNKGHSYTHGSISRGFQGSRHFVVFQINPSLPWLKLDNFFSTCSTKKW</sequence>
<reference evidence="2" key="1">
    <citation type="submission" date="2021-05" db="EMBL/GenBank/DDBJ databases">
        <authorList>
            <person name="Alioto T."/>
            <person name="Alioto T."/>
            <person name="Gomez Garrido J."/>
        </authorList>
    </citation>
    <scope>NUCLEOTIDE SEQUENCE</scope>
</reference>
<name>A0A8D8PLM8_9HEMI</name>
<feature type="region of interest" description="Disordered" evidence="1">
    <location>
        <begin position="1"/>
        <end position="20"/>
    </location>
</feature>
<feature type="compositionally biased region" description="Basic and acidic residues" evidence="1">
    <location>
        <begin position="1"/>
        <end position="13"/>
    </location>
</feature>
<dbReference type="EMBL" id="HBUF01000403">
    <property type="protein sequence ID" value="CAG6605708.1"/>
    <property type="molecule type" value="Transcribed_RNA"/>
</dbReference>
<organism evidence="2">
    <name type="scientific">Cacopsylla melanoneura</name>
    <dbReference type="NCBI Taxonomy" id="428564"/>
    <lineage>
        <taxon>Eukaryota</taxon>
        <taxon>Metazoa</taxon>
        <taxon>Ecdysozoa</taxon>
        <taxon>Arthropoda</taxon>
        <taxon>Hexapoda</taxon>
        <taxon>Insecta</taxon>
        <taxon>Pterygota</taxon>
        <taxon>Neoptera</taxon>
        <taxon>Paraneoptera</taxon>
        <taxon>Hemiptera</taxon>
        <taxon>Sternorrhyncha</taxon>
        <taxon>Psylloidea</taxon>
        <taxon>Psyllidae</taxon>
        <taxon>Psyllinae</taxon>
        <taxon>Cacopsylla</taxon>
    </lineage>
</organism>
<evidence type="ECO:0000313" key="2">
    <source>
        <dbReference type="EMBL" id="CAG6605708.1"/>
    </source>
</evidence>